<protein>
    <recommendedName>
        <fullName evidence="1">Hemerythrin-like domain-containing protein</fullName>
    </recommendedName>
</protein>
<evidence type="ECO:0000313" key="2">
    <source>
        <dbReference type="EMBL" id="KAF5338665.1"/>
    </source>
</evidence>
<proteinExistence type="predicted"/>
<keyword evidence="3" id="KW-1185">Reference proteome</keyword>
<dbReference type="PANTHER" id="PTHR38048:SF2">
    <property type="entry name" value="HEMERYTHRIN-LIKE DOMAIN-CONTAINING PROTEIN"/>
    <property type="match status" value="1"/>
</dbReference>
<sequence>MSTGDHIPEASDADHPWPTIKLPTYPFLGSTFIDFAEHIAGEMSVTHNAIIRSLNSLWHNAILIPSREHDSPIILGYIGYALTALKAIQQHHDAEEEVFFPAMQHVGMNTMVEENTEQHRAFHDAMQTLKVYLEGVQAGSQEYDGQKMRELLREFADPLVKHLHDEIPTIRPEIMHKIDKTEMQKMSRALMIYNQSQEGLFSVVPFMLTAHDQREAPNWPPFPRILTWLGRNAIYRWHSSYWQFAPYDLSGEPQRYSAPTFK</sequence>
<dbReference type="AlphaFoldDB" id="A0A8H5FIQ5"/>
<dbReference type="Proteomes" id="UP000541558">
    <property type="component" value="Unassembled WGS sequence"/>
</dbReference>
<dbReference type="PANTHER" id="PTHR38048">
    <property type="entry name" value="EXPRESSED PROTEIN"/>
    <property type="match status" value="1"/>
</dbReference>
<dbReference type="InterPro" id="IPR053206">
    <property type="entry name" value="Dimeric_xanthone_biosynth"/>
</dbReference>
<feature type="domain" description="Hemerythrin-like" evidence="1">
    <location>
        <begin position="47"/>
        <end position="166"/>
    </location>
</feature>
<dbReference type="OrthoDB" id="58416at2759"/>
<dbReference type="Pfam" id="PF01814">
    <property type="entry name" value="Hemerythrin"/>
    <property type="match status" value="1"/>
</dbReference>
<accession>A0A8H5FIQ5</accession>
<comment type="caution">
    <text evidence="2">The sequence shown here is derived from an EMBL/GenBank/DDBJ whole genome shotgun (WGS) entry which is preliminary data.</text>
</comment>
<reference evidence="2 3" key="1">
    <citation type="journal article" date="2020" name="ISME J.">
        <title>Uncovering the hidden diversity of litter-decomposition mechanisms in mushroom-forming fungi.</title>
        <authorList>
            <person name="Floudas D."/>
            <person name="Bentzer J."/>
            <person name="Ahren D."/>
            <person name="Johansson T."/>
            <person name="Persson P."/>
            <person name="Tunlid A."/>
        </authorList>
    </citation>
    <scope>NUCLEOTIDE SEQUENCE [LARGE SCALE GENOMIC DNA]</scope>
    <source>
        <strain evidence="2 3">CBS 175.51</strain>
    </source>
</reference>
<evidence type="ECO:0000259" key="1">
    <source>
        <dbReference type="Pfam" id="PF01814"/>
    </source>
</evidence>
<evidence type="ECO:0000313" key="3">
    <source>
        <dbReference type="Proteomes" id="UP000541558"/>
    </source>
</evidence>
<organism evidence="2 3">
    <name type="scientific">Ephemerocybe angulata</name>
    <dbReference type="NCBI Taxonomy" id="980116"/>
    <lineage>
        <taxon>Eukaryota</taxon>
        <taxon>Fungi</taxon>
        <taxon>Dikarya</taxon>
        <taxon>Basidiomycota</taxon>
        <taxon>Agaricomycotina</taxon>
        <taxon>Agaricomycetes</taxon>
        <taxon>Agaricomycetidae</taxon>
        <taxon>Agaricales</taxon>
        <taxon>Agaricineae</taxon>
        <taxon>Psathyrellaceae</taxon>
        <taxon>Ephemerocybe</taxon>
    </lineage>
</organism>
<gene>
    <name evidence="2" type="ORF">D9611_012803</name>
</gene>
<dbReference type="EMBL" id="JAACJK010000012">
    <property type="protein sequence ID" value="KAF5338665.1"/>
    <property type="molecule type" value="Genomic_DNA"/>
</dbReference>
<dbReference type="InterPro" id="IPR012312">
    <property type="entry name" value="Hemerythrin-like"/>
</dbReference>
<dbReference type="Gene3D" id="1.20.120.520">
    <property type="entry name" value="nmb1532 protein domain like"/>
    <property type="match status" value="1"/>
</dbReference>
<name>A0A8H5FIQ5_9AGAR</name>
<dbReference type="CDD" id="cd12108">
    <property type="entry name" value="Hr-like"/>
    <property type="match status" value="1"/>
</dbReference>